<dbReference type="GO" id="GO:0046872">
    <property type="term" value="F:metal ion binding"/>
    <property type="evidence" value="ECO:0007669"/>
    <property type="project" value="UniProtKB-KW"/>
</dbReference>
<dbReference type="Proteomes" id="UP000076066">
    <property type="component" value="Chromosome"/>
</dbReference>
<evidence type="ECO:0000256" key="4">
    <source>
        <dbReference type="ARBA" id="ARBA00005163"/>
    </source>
</evidence>
<keyword evidence="9" id="KW-0349">Heme</keyword>
<evidence type="ECO:0000256" key="6">
    <source>
        <dbReference type="ARBA" id="ARBA00019425"/>
    </source>
</evidence>
<keyword evidence="10 16" id="KW-0812">Transmembrane</keyword>
<keyword evidence="14" id="KW-0408">Iron</keyword>
<dbReference type="KEGG" id="hjo:AY555_09450"/>
<comment type="pathway">
    <text evidence="4">Carbohydrate metabolism; tricarboxylic acid cycle.</text>
</comment>
<evidence type="ECO:0000256" key="11">
    <source>
        <dbReference type="ARBA" id="ARBA00022723"/>
    </source>
</evidence>
<keyword evidence="18" id="KW-1185">Reference proteome</keyword>
<evidence type="ECO:0000256" key="7">
    <source>
        <dbReference type="ARBA" id="ARBA00022448"/>
    </source>
</evidence>
<dbReference type="CDD" id="cd03495">
    <property type="entry name" value="SQR_TypeC_SdhD_like"/>
    <property type="match status" value="1"/>
</dbReference>
<dbReference type="InterPro" id="IPR034804">
    <property type="entry name" value="SQR/QFR_C/D"/>
</dbReference>
<keyword evidence="13 16" id="KW-1133">Transmembrane helix</keyword>
<dbReference type="NCBIfam" id="TIGR02968">
    <property type="entry name" value="succ_dehyd_anc"/>
    <property type="match status" value="1"/>
</dbReference>
<evidence type="ECO:0000256" key="8">
    <source>
        <dbReference type="ARBA" id="ARBA00022532"/>
    </source>
</evidence>
<keyword evidence="8" id="KW-0816">Tricarboxylic acid cycle</keyword>
<keyword evidence="7" id="KW-0813">Transport</keyword>
<name>A0A143DGU2_9PROT</name>
<dbReference type="GeneID" id="53317377"/>
<feature type="transmembrane region" description="Helical" evidence="16">
    <location>
        <begin position="30"/>
        <end position="50"/>
    </location>
</feature>
<dbReference type="EMBL" id="CP014525">
    <property type="protein sequence ID" value="AMW35368.1"/>
    <property type="molecule type" value="Genomic_DNA"/>
</dbReference>
<evidence type="ECO:0000256" key="13">
    <source>
        <dbReference type="ARBA" id="ARBA00022989"/>
    </source>
</evidence>
<sequence>MTLRTPLSRARGLGSAHEGAHHWWQQRVTAVAMIPLVFWFVASLASHVGADHAAMRSWLSSPLNATLLIALLVAVFHHAQLGLQVVFEDYVHCNAAKVAGIIVTKLLAVLFGIFSVVSVLMIAMGGRG</sequence>
<protein>
    <recommendedName>
        <fullName evidence="6">Succinate dehydrogenase hydrophobic membrane anchor subunit</fullName>
    </recommendedName>
</protein>
<accession>A0A143DGU2</accession>
<evidence type="ECO:0000313" key="18">
    <source>
        <dbReference type="Proteomes" id="UP000076066"/>
    </source>
</evidence>
<comment type="function">
    <text evidence="2">Membrane-anchoring subunit of succinate dehydrogenase (SDH).</text>
</comment>
<proteinExistence type="predicted"/>
<dbReference type="STRING" id="1549855.AY555_09450"/>
<organism evidence="17 18">
    <name type="scientific">Haematospirillum jordaniae</name>
    <dbReference type="NCBI Taxonomy" id="1549855"/>
    <lineage>
        <taxon>Bacteria</taxon>
        <taxon>Pseudomonadati</taxon>
        <taxon>Pseudomonadota</taxon>
        <taxon>Alphaproteobacteria</taxon>
        <taxon>Rhodospirillales</taxon>
        <taxon>Novispirillaceae</taxon>
        <taxon>Haematospirillum</taxon>
    </lineage>
</organism>
<dbReference type="UniPathway" id="UPA00223"/>
<reference evidence="17 18" key="1">
    <citation type="submission" date="2016-02" db="EMBL/GenBank/DDBJ databases">
        <title>Complete Genome of H5569, the type strain of the newly described species Haematospirillium jordaniae.</title>
        <authorList>
            <person name="Nicholson A.C."/>
            <person name="Humrighouse B.W."/>
            <person name="Loparov V."/>
            <person name="McQuiston J.R."/>
        </authorList>
    </citation>
    <scope>NUCLEOTIDE SEQUENCE [LARGE SCALE GENOMIC DNA]</scope>
    <source>
        <strain evidence="17 18">H5569</strain>
    </source>
</reference>
<dbReference type="Pfam" id="PF01127">
    <property type="entry name" value="Sdh_cyt"/>
    <property type="match status" value="1"/>
</dbReference>
<evidence type="ECO:0000256" key="15">
    <source>
        <dbReference type="ARBA" id="ARBA00023136"/>
    </source>
</evidence>
<keyword evidence="15 16" id="KW-0472">Membrane</keyword>
<evidence type="ECO:0000256" key="5">
    <source>
        <dbReference type="ARBA" id="ARBA00011558"/>
    </source>
</evidence>
<dbReference type="RefSeq" id="WP_066136045.1">
    <property type="nucleotide sequence ID" value="NZ_CP014525.1"/>
</dbReference>
<evidence type="ECO:0000256" key="1">
    <source>
        <dbReference type="ARBA" id="ARBA00001971"/>
    </source>
</evidence>
<gene>
    <name evidence="17" type="ORF">AY555_09450</name>
</gene>
<comment type="subunit">
    <text evidence="5">Part of an enzyme complex containing four subunits: a flavoprotein, an iron-sulfur protein, plus two membrane-anchoring proteins, SdhC and SdhD.</text>
</comment>
<dbReference type="GO" id="GO:0006099">
    <property type="term" value="P:tricarboxylic acid cycle"/>
    <property type="evidence" value="ECO:0007669"/>
    <property type="project" value="UniProtKB-UniPathway"/>
</dbReference>
<dbReference type="Gene3D" id="1.20.1300.10">
    <property type="entry name" value="Fumarate reductase/succinate dehydrogenase, transmembrane subunit"/>
    <property type="match status" value="1"/>
</dbReference>
<dbReference type="AlphaFoldDB" id="A0A143DGU2"/>
<evidence type="ECO:0000313" key="17">
    <source>
        <dbReference type="EMBL" id="AMW35368.1"/>
    </source>
</evidence>
<evidence type="ECO:0000256" key="3">
    <source>
        <dbReference type="ARBA" id="ARBA00004141"/>
    </source>
</evidence>
<dbReference type="InterPro" id="IPR000701">
    <property type="entry name" value="SuccDH_FuR_B_TM-su"/>
</dbReference>
<evidence type="ECO:0000256" key="10">
    <source>
        <dbReference type="ARBA" id="ARBA00022692"/>
    </source>
</evidence>
<keyword evidence="11" id="KW-0479">Metal-binding</keyword>
<dbReference type="GO" id="GO:0020037">
    <property type="term" value="F:heme binding"/>
    <property type="evidence" value="ECO:0007669"/>
    <property type="project" value="InterPro"/>
</dbReference>
<dbReference type="OrthoDB" id="9809280at2"/>
<evidence type="ECO:0000256" key="14">
    <source>
        <dbReference type="ARBA" id="ARBA00023004"/>
    </source>
</evidence>
<evidence type="ECO:0000256" key="2">
    <source>
        <dbReference type="ARBA" id="ARBA00004050"/>
    </source>
</evidence>
<comment type="cofactor">
    <cofactor evidence="1">
        <name>heme</name>
        <dbReference type="ChEBI" id="CHEBI:30413"/>
    </cofactor>
</comment>
<keyword evidence="12" id="KW-0249">Electron transport</keyword>
<feature type="transmembrane region" description="Helical" evidence="16">
    <location>
        <begin position="62"/>
        <end position="79"/>
    </location>
</feature>
<evidence type="ECO:0000256" key="16">
    <source>
        <dbReference type="SAM" id="Phobius"/>
    </source>
</evidence>
<feature type="transmembrane region" description="Helical" evidence="16">
    <location>
        <begin position="99"/>
        <end position="123"/>
    </location>
</feature>
<dbReference type="SUPFAM" id="SSF81343">
    <property type="entry name" value="Fumarate reductase respiratory complex transmembrane subunits"/>
    <property type="match status" value="1"/>
</dbReference>
<dbReference type="InterPro" id="IPR014312">
    <property type="entry name" value="Succ_DH_anchor"/>
</dbReference>
<evidence type="ECO:0000256" key="9">
    <source>
        <dbReference type="ARBA" id="ARBA00022617"/>
    </source>
</evidence>
<comment type="subcellular location">
    <subcellularLocation>
        <location evidence="3">Membrane</location>
        <topology evidence="3">Multi-pass membrane protein</topology>
    </subcellularLocation>
</comment>
<dbReference type="GO" id="GO:0016020">
    <property type="term" value="C:membrane"/>
    <property type="evidence" value="ECO:0007669"/>
    <property type="project" value="UniProtKB-SubCell"/>
</dbReference>
<evidence type="ECO:0000256" key="12">
    <source>
        <dbReference type="ARBA" id="ARBA00022982"/>
    </source>
</evidence>